<dbReference type="InterPro" id="IPR006340">
    <property type="entry name" value="DUF436"/>
</dbReference>
<dbReference type="AlphaFoldDB" id="A0A8E4BST4"/>
<dbReference type="NCBIfam" id="TIGR01440">
    <property type="entry name" value="TIGR01440 family protein"/>
    <property type="match status" value="1"/>
</dbReference>
<protein>
    <recommendedName>
        <fullName evidence="1">UPF0340 protein Dia5BBH33_07880</fullName>
    </recommendedName>
</protein>
<keyword evidence="3" id="KW-1185">Reference proteome</keyword>
<dbReference type="Proteomes" id="UP000320585">
    <property type="component" value="Chromosome"/>
</dbReference>
<dbReference type="EMBL" id="AP019697">
    <property type="protein sequence ID" value="BBK24853.1"/>
    <property type="molecule type" value="Genomic_DNA"/>
</dbReference>
<reference evidence="3" key="1">
    <citation type="submission" date="2019-05" db="EMBL/GenBank/DDBJ databases">
        <title>Complete genome sequencing of Dialister sp. strain 5BBH33.</title>
        <authorList>
            <person name="Sakamoto M."/>
            <person name="Murakami T."/>
            <person name="Mori H."/>
        </authorList>
    </citation>
    <scope>NUCLEOTIDE SEQUENCE [LARGE SCALE GENOMIC DNA]</scope>
    <source>
        <strain evidence="3">5BBH33</strain>
    </source>
</reference>
<organism evidence="2 3">
    <name type="scientific">Dialister hominis</name>
    <dbReference type="NCBI Taxonomy" id="2582419"/>
    <lineage>
        <taxon>Bacteria</taxon>
        <taxon>Bacillati</taxon>
        <taxon>Bacillota</taxon>
        <taxon>Negativicutes</taxon>
        <taxon>Veillonellales</taxon>
        <taxon>Veillonellaceae</taxon>
        <taxon>Dialister</taxon>
    </lineage>
</organism>
<dbReference type="PIRSF" id="PIRSF007510">
    <property type="entry name" value="UCP007510"/>
    <property type="match status" value="1"/>
</dbReference>
<dbReference type="RefSeq" id="WP_022381968.1">
    <property type="nucleotide sequence ID" value="NZ_AP019697.1"/>
</dbReference>
<evidence type="ECO:0000313" key="3">
    <source>
        <dbReference type="Proteomes" id="UP000320585"/>
    </source>
</evidence>
<dbReference type="KEGG" id="dho:Dia5BBH33_07880"/>
<dbReference type="Gene3D" id="3.40.50.10360">
    <property type="entry name" value="Hypothetical protein TT1679"/>
    <property type="match status" value="1"/>
</dbReference>
<dbReference type="OrthoDB" id="9803187at2"/>
<dbReference type="InterPro" id="IPR028345">
    <property type="entry name" value="Antibiotic_NAT-like"/>
</dbReference>
<dbReference type="GeneID" id="92716007"/>
<evidence type="ECO:0000256" key="1">
    <source>
        <dbReference type="HAMAP-Rule" id="MF_00800"/>
    </source>
</evidence>
<gene>
    <name evidence="2" type="ORF">Dia5BBH33_07880</name>
</gene>
<proteinExistence type="inferred from homology"/>
<sequence>MYEDLKEQTRNSFNELCETAQFKPGSLIVVGGSSSEVRGGVIGKDSSYEVGKTVTSTIIEEAGKRHLRLAFQCCEHLNRALIMEREDAEFFGYDEVTVVPWLHAGGAFSTSAFYQFKDPVAVERVAASGGIDIGLTMIGMHLKRVAVPIRLKANRIGQAYVSGAKTRPPLIGGERAHYTREDGMD</sequence>
<dbReference type="HAMAP" id="MF_00800">
    <property type="entry name" value="UPF0340"/>
    <property type="match status" value="1"/>
</dbReference>
<name>A0A8E4BST4_9FIRM</name>
<dbReference type="Pfam" id="PF04260">
    <property type="entry name" value="DUF436"/>
    <property type="match status" value="1"/>
</dbReference>
<comment type="similarity">
    <text evidence="1">Belongs to the UPF0340 family.</text>
</comment>
<evidence type="ECO:0000313" key="2">
    <source>
        <dbReference type="EMBL" id="BBK24853.1"/>
    </source>
</evidence>
<dbReference type="SUPFAM" id="SSF110710">
    <property type="entry name" value="TTHA0583/YokD-like"/>
    <property type="match status" value="1"/>
</dbReference>
<accession>A0A8E4BST4</accession>